<name>A0A916ZQV9_9HYPH</name>
<evidence type="ECO:0000256" key="1">
    <source>
        <dbReference type="ARBA" id="ARBA00010364"/>
    </source>
</evidence>
<evidence type="ECO:0000313" key="3">
    <source>
        <dbReference type="Proteomes" id="UP000644699"/>
    </source>
</evidence>
<reference evidence="2" key="2">
    <citation type="submission" date="2020-09" db="EMBL/GenBank/DDBJ databases">
        <authorList>
            <person name="Sun Q."/>
            <person name="Zhou Y."/>
        </authorList>
    </citation>
    <scope>NUCLEOTIDE SEQUENCE</scope>
    <source>
        <strain evidence="2">CGMCC 1.15367</strain>
    </source>
</reference>
<dbReference type="GO" id="GO:0005737">
    <property type="term" value="C:cytoplasm"/>
    <property type="evidence" value="ECO:0007669"/>
    <property type="project" value="TreeGrafter"/>
</dbReference>
<dbReference type="PANTHER" id="PTHR13420">
    <property type="entry name" value="UPF0235 PROTEIN C15ORF40"/>
    <property type="match status" value="1"/>
</dbReference>
<dbReference type="PANTHER" id="PTHR13420:SF7">
    <property type="entry name" value="UPF0235 PROTEIN C15ORF40"/>
    <property type="match status" value="1"/>
</dbReference>
<sequence length="65" mass="6616">MRAPPSEGEANAALLKCLAAAMDLPKTALSLEAGAKGRLKTVAAEASPERLSAALDRLRRAATAA</sequence>
<dbReference type="Proteomes" id="UP000644699">
    <property type="component" value="Unassembled WGS sequence"/>
</dbReference>
<dbReference type="Gene3D" id="3.30.1200.10">
    <property type="entry name" value="YggU-like"/>
    <property type="match status" value="1"/>
</dbReference>
<reference evidence="2" key="1">
    <citation type="journal article" date="2014" name="Int. J. Syst. Evol. Microbiol.">
        <title>Complete genome sequence of Corynebacterium casei LMG S-19264T (=DSM 44701T), isolated from a smear-ripened cheese.</title>
        <authorList>
            <consortium name="US DOE Joint Genome Institute (JGI-PGF)"/>
            <person name="Walter F."/>
            <person name="Albersmeier A."/>
            <person name="Kalinowski J."/>
            <person name="Ruckert C."/>
        </authorList>
    </citation>
    <scope>NUCLEOTIDE SEQUENCE</scope>
    <source>
        <strain evidence="2">CGMCC 1.15367</strain>
    </source>
</reference>
<dbReference type="Pfam" id="PF02594">
    <property type="entry name" value="DUF167"/>
    <property type="match status" value="1"/>
</dbReference>
<dbReference type="AlphaFoldDB" id="A0A916ZQV9"/>
<protein>
    <submittedName>
        <fullName evidence="2">Uncharacterized protein</fullName>
    </submittedName>
</protein>
<dbReference type="NCBIfam" id="TIGR00251">
    <property type="entry name" value="DUF167 family protein"/>
    <property type="match status" value="1"/>
</dbReference>
<dbReference type="SUPFAM" id="SSF69786">
    <property type="entry name" value="YggU-like"/>
    <property type="match status" value="1"/>
</dbReference>
<dbReference type="EMBL" id="BMIQ01000004">
    <property type="protein sequence ID" value="GGE08501.1"/>
    <property type="molecule type" value="Genomic_DNA"/>
</dbReference>
<dbReference type="SMART" id="SM01152">
    <property type="entry name" value="DUF167"/>
    <property type="match status" value="1"/>
</dbReference>
<gene>
    <name evidence="2" type="ORF">GCM10011390_29480</name>
</gene>
<proteinExistence type="inferred from homology"/>
<evidence type="ECO:0000313" key="2">
    <source>
        <dbReference type="EMBL" id="GGE08501.1"/>
    </source>
</evidence>
<accession>A0A916ZQV9</accession>
<dbReference type="InterPro" id="IPR036591">
    <property type="entry name" value="YggU-like_sf"/>
</dbReference>
<comment type="caution">
    <text evidence="2">The sequence shown here is derived from an EMBL/GenBank/DDBJ whole genome shotgun (WGS) entry which is preliminary data.</text>
</comment>
<keyword evidence="3" id="KW-1185">Reference proteome</keyword>
<dbReference type="InterPro" id="IPR003746">
    <property type="entry name" value="DUF167"/>
</dbReference>
<comment type="similarity">
    <text evidence="1">Belongs to the UPF0235 family.</text>
</comment>
<organism evidence="2 3">
    <name type="scientific">Aureimonas endophytica</name>
    <dbReference type="NCBI Taxonomy" id="2027858"/>
    <lineage>
        <taxon>Bacteria</taxon>
        <taxon>Pseudomonadati</taxon>
        <taxon>Pseudomonadota</taxon>
        <taxon>Alphaproteobacteria</taxon>
        <taxon>Hyphomicrobiales</taxon>
        <taxon>Aurantimonadaceae</taxon>
        <taxon>Aureimonas</taxon>
    </lineage>
</organism>